<protein>
    <recommendedName>
        <fullName evidence="6">RUN domain-containing protein</fullName>
    </recommendedName>
</protein>
<feature type="region of interest" description="Disordered" evidence="5">
    <location>
        <begin position="669"/>
        <end position="713"/>
    </location>
</feature>
<organism evidence="7 8">
    <name type="scientific">Clavelina lepadiformis</name>
    <name type="common">Light-bulb sea squirt</name>
    <name type="synonym">Ascidia lepadiformis</name>
    <dbReference type="NCBI Taxonomy" id="159417"/>
    <lineage>
        <taxon>Eukaryota</taxon>
        <taxon>Metazoa</taxon>
        <taxon>Chordata</taxon>
        <taxon>Tunicata</taxon>
        <taxon>Ascidiacea</taxon>
        <taxon>Aplousobranchia</taxon>
        <taxon>Clavelinidae</taxon>
        <taxon>Clavelina</taxon>
    </lineage>
</organism>
<dbReference type="Pfam" id="PF02759">
    <property type="entry name" value="RUN"/>
    <property type="match status" value="1"/>
</dbReference>
<keyword evidence="4" id="KW-0458">Lysosome</keyword>
<sequence length="1102" mass="123210">MYLFSMDESQPAQCIEKLSKAIKIIHQELSQNTSEVSFTAEDHCVLPLLRCLEEIFVYGLRNYHGGYWKAMKNFMPRDAVYKIEHLTNVVSQLGKSRAWLYITLNDGFLESVLASAKQNLDMILPYYCTWSHVSSSTNELIQSLLCGLECISFSLDINQRHLDIAVVHPKFLQTTNGIPGIPQKPKSNKGSSVYIGTESLTSSSKMVTQSLHKLWQNASSLVSIKEDKVENKSVPLKEFKTYANIHVNKGELPLSNPTLVENGNVSHEFREADDMQLGASLSVSHTKDVIVAKSTNANQSGRKCTPIFNSSMHSINEDNVSLATRLNPFDIDHSVYEKPWEGVAMQYSTSSLRRHDLHVLVVDTPIEVVHKNFRKKCSISKGRHISTASSSTSSENTCVAPSVSSVSPKLRGSSLLYEHSGNKEVLPVICKRNGSLISTSPELSLPLTISPNFSDPLCNSKVIPLTNNRGQADNSNEANYCNMASSTATDESISAAKLSCKIEMTQSNSLLKSSCITAVDKGKICQERGNVNLSTRKAFDQCRDSVDYQLTTAVGEATTSEANNELFLEQCSLFPITDTVQHTLETQKMVSGDLSSIKIESNSIEDLQERSSFMSLSTQSSSLSSDAVHSLTGVYTGSLMLEKSNNKPATNSTHYLLDSDFISEPHCDSIYDLKSPGQNEKIGDDSPSLPRVSHRQNENDISPTTSRSLSSDAVDSELFDSHPLTHLNHLNEADGDSNDNFVIVSAPQCSMNELNEDKSQIDKKASILKLDNNLRLHFMLEIMESEDESMLLAAKIPFQQMALLITDEYVYFMRYSKDVYRRETHVSYSDMNVDLLFGKQGFTISTGSSQSQHCYTADSGLTQNIIDAALKGFNTYHKKKDMAFKLVIDCSKHEDLLKRLIAMKLGISYIDCNITMHFVVNWKGAIPGGISGYLKRKEGKLFQKWVEVYCVVEDGIFYQYSSKTSVKPDCCLFLQNCLHCTLRNSTDFRLVLHNSHFIEFRARDDDVTKWLDTIRASISQQVDHRSFSSLVVSHRHIFVVTQQVVAEASVDSIVKFETETKCSVCYVTVRRHGKKDRWIVGFADTNQLKEFQKFIEGSCQLP</sequence>
<reference evidence="7 8" key="1">
    <citation type="submission" date="2024-02" db="EMBL/GenBank/DDBJ databases">
        <authorList>
            <person name="Daric V."/>
            <person name="Darras S."/>
        </authorList>
    </citation>
    <scope>NUCLEOTIDE SEQUENCE [LARGE SCALE GENOMIC DNA]</scope>
</reference>
<dbReference type="InterPro" id="IPR053015">
    <property type="entry name" value="PH_domain-containing_M2"/>
</dbReference>
<dbReference type="InterPro" id="IPR057288">
    <property type="entry name" value="PH_PLEKHM2"/>
</dbReference>
<dbReference type="InterPro" id="IPR037213">
    <property type="entry name" value="Run_dom_sf"/>
</dbReference>
<dbReference type="EMBL" id="CAWYQH010000174">
    <property type="protein sequence ID" value="CAK8698302.1"/>
    <property type="molecule type" value="Genomic_DNA"/>
</dbReference>
<evidence type="ECO:0000256" key="2">
    <source>
        <dbReference type="ARBA" id="ARBA00004656"/>
    </source>
</evidence>
<feature type="domain" description="RUN" evidence="6">
    <location>
        <begin position="39"/>
        <end position="160"/>
    </location>
</feature>
<dbReference type="SUPFAM" id="SSF140741">
    <property type="entry name" value="RUN domain-like"/>
    <property type="match status" value="1"/>
</dbReference>
<evidence type="ECO:0000313" key="8">
    <source>
        <dbReference type="Proteomes" id="UP001642483"/>
    </source>
</evidence>
<dbReference type="SUPFAM" id="SSF50729">
    <property type="entry name" value="PH domain-like"/>
    <property type="match status" value="1"/>
</dbReference>
<comment type="caution">
    <text evidence="7">The sequence shown here is derived from an EMBL/GenBank/DDBJ whole genome shotgun (WGS) entry which is preliminary data.</text>
</comment>
<keyword evidence="8" id="KW-1185">Reference proteome</keyword>
<evidence type="ECO:0000259" key="6">
    <source>
        <dbReference type="PROSITE" id="PS50826"/>
    </source>
</evidence>
<dbReference type="SMART" id="SM00593">
    <property type="entry name" value="RUN"/>
    <property type="match status" value="1"/>
</dbReference>
<evidence type="ECO:0000313" key="7">
    <source>
        <dbReference type="EMBL" id="CAK8698302.1"/>
    </source>
</evidence>
<dbReference type="Gene3D" id="1.20.58.900">
    <property type="match status" value="1"/>
</dbReference>
<dbReference type="PROSITE" id="PS50826">
    <property type="entry name" value="RUN"/>
    <property type="match status" value="1"/>
</dbReference>
<dbReference type="Pfam" id="PF23142">
    <property type="entry name" value="PH_PLEKHM2"/>
    <property type="match status" value="1"/>
</dbReference>
<dbReference type="InterPro" id="IPR001849">
    <property type="entry name" value="PH_domain"/>
</dbReference>
<dbReference type="SMART" id="SM00233">
    <property type="entry name" value="PH"/>
    <property type="match status" value="1"/>
</dbReference>
<evidence type="ECO:0000256" key="5">
    <source>
        <dbReference type="SAM" id="MobiDB-lite"/>
    </source>
</evidence>
<evidence type="ECO:0000256" key="1">
    <source>
        <dbReference type="ARBA" id="ARBA00004496"/>
    </source>
</evidence>
<dbReference type="PANTHER" id="PTHR46556">
    <property type="entry name" value="PLECKSTRIN HOMOLOGY DOMAIN-CONTAINING FAMILY M MEMBER 2"/>
    <property type="match status" value="1"/>
</dbReference>
<comment type="subcellular location">
    <subcellularLocation>
        <location evidence="1">Cytoplasm</location>
    </subcellularLocation>
    <subcellularLocation>
        <location evidence="2">Lysosome membrane</location>
    </subcellularLocation>
</comment>
<dbReference type="Proteomes" id="UP001642483">
    <property type="component" value="Unassembled WGS sequence"/>
</dbReference>
<name>A0ABP0H2S1_CLALP</name>
<dbReference type="PANTHER" id="PTHR46556:SF1">
    <property type="entry name" value="PLECKSTRIN HOMOLOGY DOMAIN-CONTAINING FAMILY M MEMBER 2"/>
    <property type="match status" value="1"/>
</dbReference>
<evidence type="ECO:0000256" key="4">
    <source>
        <dbReference type="ARBA" id="ARBA00023228"/>
    </source>
</evidence>
<proteinExistence type="predicted"/>
<dbReference type="CDD" id="cd00821">
    <property type="entry name" value="PH"/>
    <property type="match status" value="1"/>
</dbReference>
<gene>
    <name evidence="7" type="ORF">CVLEPA_LOCUS31748</name>
</gene>
<dbReference type="InterPro" id="IPR011993">
    <property type="entry name" value="PH-like_dom_sf"/>
</dbReference>
<evidence type="ECO:0000256" key="3">
    <source>
        <dbReference type="ARBA" id="ARBA00022490"/>
    </source>
</evidence>
<keyword evidence="3" id="KW-0963">Cytoplasm</keyword>
<feature type="compositionally biased region" description="Polar residues" evidence="5">
    <location>
        <begin position="699"/>
        <end position="713"/>
    </location>
</feature>
<accession>A0ABP0H2S1</accession>
<dbReference type="Gene3D" id="2.30.29.30">
    <property type="entry name" value="Pleckstrin-homology domain (PH domain)/Phosphotyrosine-binding domain (PTB)"/>
    <property type="match status" value="1"/>
</dbReference>
<dbReference type="InterPro" id="IPR004012">
    <property type="entry name" value="Run_dom"/>
</dbReference>